<dbReference type="Gene3D" id="3.40.50.12780">
    <property type="entry name" value="N-terminal domain of ligase-like"/>
    <property type="match status" value="1"/>
</dbReference>
<dbReference type="SUPFAM" id="SSF56801">
    <property type="entry name" value="Acetyl-CoA synthetase-like"/>
    <property type="match status" value="1"/>
</dbReference>
<dbReference type="Proteomes" id="UP000780690">
    <property type="component" value="Unassembled WGS sequence"/>
</dbReference>
<keyword evidence="3" id="KW-1185">Reference proteome</keyword>
<protein>
    <submittedName>
        <fullName evidence="2">Acyl-protein synthetase</fullName>
    </submittedName>
</protein>
<accession>A0ABX0QVN8</accession>
<evidence type="ECO:0000259" key="1">
    <source>
        <dbReference type="Pfam" id="PF04443"/>
    </source>
</evidence>
<dbReference type="RefSeq" id="WP_167138624.1">
    <property type="nucleotide sequence ID" value="NZ_VWXD01000003.1"/>
</dbReference>
<name>A0ABX0QVN8_9GAMM</name>
<proteinExistence type="predicted"/>
<reference evidence="2 3" key="1">
    <citation type="journal article" date="2019" name="bioRxiv">
        <title>Bacteria contribute to plant secondary compound degradation in a generalist herbivore system.</title>
        <authorList>
            <person name="Francoeur C.B."/>
            <person name="Khadempour L."/>
            <person name="Moreira-Soto R.D."/>
            <person name="Gotting K."/>
            <person name="Book A.J."/>
            <person name="Pinto-Tomas A.A."/>
            <person name="Keefover-Ring K."/>
            <person name="Currie C.R."/>
        </authorList>
    </citation>
    <scope>NUCLEOTIDE SEQUENCE [LARGE SCALE GENOMIC DNA]</scope>
    <source>
        <strain evidence="2 3">Acro-805</strain>
    </source>
</reference>
<dbReference type="InterPro" id="IPR042099">
    <property type="entry name" value="ANL_N_sf"/>
</dbReference>
<sequence>MLLTDINDLLVIPPFSLEQTSKKALLLSRLNALTRHHKENCAYYRGILSGLGRHQDTFDTLEDVPFIPVSMFKQLSLSSVAEQDVVKVMTSSGTTGQQVSRIYLDKATASLQQKTLVKIVSDFIGTTRLPMLIIDSPNVMKDRNMFSARGAGILGFSIFASDKAYALNENMELNHDIINSFLCKHNGKPILLFGFTFMVWQHFYSQLISHSERYDFSHATLIHGGGWKKLLLQQVSANEFSKRLYDVCGISKVHDYYGMVEQTGCIYLQCEPGHLHASIYSDVIIRDPQDFSLCAVGKKGIIQVLSALPESYPGHSLLTEDEGVLLGEDNCGCGRKGKYFQVIGRLKNAELRGCSDTYAAHL</sequence>
<organism evidence="2 3">
    <name type="scientific">Candidatus Pantoea formicae</name>
    <dbReference type="NCBI Taxonomy" id="2608355"/>
    <lineage>
        <taxon>Bacteria</taxon>
        <taxon>Pseudomonadati</taxon>
        <taxon>Pseudomonadota</taxon>
        <taxon>Gammaproteobacteria</taxon>
        <taxon>Enterobacterales</taxon>
        <taxon>Erwiniaceae</taxon>
        <taxon>Pantoea</taxon>
    </lineage>
</organism>
<dbReference type="InterPro" id="IPR007534">
    <property type="entry name" value="LuxE"/>
</dbReference>
<evidence type="ECO:0000313" key="2">
    <source>
        <dbReference type="EMBL" id="NIF00789.1"/>
    </source>
</evidence>
<evidence type="ECO:0000313" key="3">
    <source>
        <dbReference type="Proteomes" id="UP000780690"/>
    </source>
</evidence>
<comment type="caution">
    <text evidence="2">The sequence shown here is derived from an EMBL/GenBank/DDBJ whole genome shotgun (WGS) entry which is preliminary data.</text>
</comment>
<dbReference type="Pfam" id="PF04443">
    <property type="entry name" value="LuxE"/>
    <property type="match status" value="1"/>
</dbReference>
<dbReference type="EMBL" id="VWXD01000003">
    <property type="protein sequence ID" value="NIF00789.1"/>
    <property type="molecule type" value="Genomic_DNA"/>
</dbReference>
<gene>
    <name evidence="2" type="ORF">F3J38_12070</name>
</gene>
<feature type="domain" description="Acyl-protein synthetase LuxE" evidence="1">
    <location>
        <begin position="5"/>
        <end position="359"/>
    </location>
</feature>